<keyword evidence="3" id="KW-1185">Reference proteome</keyword>
<dbReference type="AlphaFoldDB" id="A0A139A5D8"/>
<dbReference type="Pfam" id="PF13563">
    <property type="entry name" value="2_5_RNA_ligase2"/>
    <property type="match status" value="1"/>
</dbReference>
<protein>
    <recommendedName>
        <fullName evidence="4">2',3'-cyclic-nucleotide 3'-phosphodiesterase</fullName>
    </recommendedName>
</protein>
<sequence length="257" mass="29033">MALHVSTRAVQPQHTPTSPITSPVRGQDPHTPHASRRQRSASDVVATEEFGIGTHKGTCSIHLVPSRDSPLFNTLSDIIKKYNKGPFVPHIALLQWIPYNDETKETVWWNIEKSVRELRRSTGRKSLKIQFDGVEFDRSDDASPLVYLRVHSSPSLLSLRRILRLLMEGATTEDWYEPRMAVMVGDRSDEHAQAGTAAEQEQGERTCEEVERTWPDVAREAFEVSEIEVWWTGGDDGLKGWTKLGSVDFEGRKSDAQ</sequence>
<evidence type="ECO:0000256" key="1">
    <source>
        <dbReference type="SAM" id="MobiDB-lite"/>
    </source>
</evidence>
<dbReference type="EMBL" id="KQ965792">
    <property type="protein sequence ID" value="KXS12042.1"/>
    <property type="molecule type" value="Genomic_DNA"/>
</dbReference>
<proteinExistence type="predicted"/>
<dbReference type="OrthoDB" id="10469839at2759"/>
<dbReference type="InterPro" id="IPR009097">
    <property type="entry name" value="Cyclic_Pdiesterase"/>
</dbReference>
<dbReference type="Gene3D" id="3.90.1140.10">
    <property type="entry name" value="Cyclic phosphodiesterase"/>
    <property type="match status" value="1"/>
</dbReference>
<accession>A0A139A5D8</accession>
<name>A0A139A5D8_GONPJ</name>
<feature type="region of interest" description="Disordered" evidence="1">
    <location>
        <begin position="1"/>
        <end position="43"/>
    </location>
</feature>
<evidence type="ECO:0008006" key="4">
    <source>
        <dbReference type="Google" id="ProtNLM"/>
    </source>
</evidence>
<feature type="compositionally biased region" description="Polar residues" evidence="1">
    <location>
        <begin position="8"/>
        <end position="21"/>
    </location>
</feature>
<reference evidence="2 3" key="1">
    <citation type="journal article" date="2015" name="Genome Biol. Evol.">
        <title>Phylogenomic analyses indicate that early fungi evolved digesting cell walls of algal ancestors of land plants.</title>
        <authorList>
            <person name="Chang Y."/>
            <person name="Wang S."/>
            <person name="Sekimoto S."/>
            <person name="Aerts A.L."/>
            <person name="Choi C."/>
            <person name="Clum A."/>
            <person name="LaButti K.M."/>
            <person name="Lindquist E.A."/>
            <person name="Yee Ngan C."/>
            <person name="Ohm R.A."/>
            <person name="Salamov A.A."/>
            <person name="Grigoriev I.V."/>
            <person name="Spatafora J.W."/>
            <person name="Berbee M.L."/>
        </authorList>
    </citation>
    <scope>NUCLEOTIDE SEQUENCE [LARGE SCALE GENOMIC DNA]</scope>
    <source>
        <strain evidence="2 3">JEL478</strain>
    </source>
</reference>
<evidence type="ECO:0000313" key="3">
    <source>
        <dbReference type="Proteomes" id="UP000070544"/>
    </source>
</evidence>
<organism evidence="2 3">
    <name type="scientific">Gonapodya prolifera (strain JEL478)</name>
    <name type="common">Monoblepharis prolifera</name>
    <dbReference type="NCBI Taxonomy" id="1344416"/>
    <lineage>
        <taxon>Eukaryota</taxon>
        <taxon>Fungi</taxon>
        <taxon>Fungi incertae sedis</taxon>
        <taxon>Chytridiomycota</taxon>
        <taxon>Chytridiomycota incertae sedis</taxon>
        <taxon>Monoblepharidomycetes</taxon>
        <taxon>Monoblepharidales</taxon>
        <taxon>Gonapodyaceae</taxon>
        <taxon>Gonapodya</taxon>
    </lineage>
</organism>
<dbReference type="Proteomes" id="UP000070544">
    <property type="component" value="Unassembled WGS sequence"/>
</dbReference>
<dbReference type="SUPFAM" id="SSF55144">
    <property type="entry name" value="LigT-like"/>
    <property type="match status" value="1"/>
</dbReference>
<feature type="region of interest" description="Disordered" evidence="1">
    <location>
        <begin position="187"/>
        <end position="207"/>
    </location>
</feature>
<evidence type="ECO:0000313" key="2">
    <source>
        <dbReference type="EMBL" id="KXS12042.1"/>
    </source>
</evidence>
<gene>
    <name evidence="2" type="ORF">M427DRAFT_59905</name>
</gene>